<feature type="transmembrane region" description="Helical" evidence="1">
    <location>
        <begin position="61"/>
        <end position="84"/>
    </location>
</feature>
<proteinExistence type="predicted"/>
<gene>
    <name evidence="2" type="ORF">HCG48_03755</name>
</gene>
<dbReference type="RefSeq" id="WP_168567959.1">
    <property type="nucleotide sequence ID" value="NZ_CP051167.1"/>
</dbReference>
<dbReference type="KEGG" id="oxy:HCG48_03755"/>
<feature type="transmembrane region" description="Helical" evidence="1">
    <location>
        <begin position="23"/>
        <end position="41"/>
    </location>
</feature>
<accession>A0A6H1TT88</accession>
<organism evidence="2 3">
    <name type="scientific">Oxynema aestuarii AP17</name>
    <dbReference type="NCBI Taxonomy" id="2064643"/>
    <lineage>
        <taxon>Bacteria</taxon>
        <taxon>Bacillati</taxon>
        <taxon>Cyanobacteriota</taxon>
        <taxon>Cyanophyceae</taxon>
        <taxon>Oscillatoriophycideae</taxon>
        <taxon>Oscillatoriales</taxon>
        <taxon>Oscillatoriaceae</taxon>
        <taxon>Oxynema</taxon>
        <taxon>Oxynema aestuarii</taxon>
    </lineage>
</organism>
<feature type="transmembrane region" description="Helical" evidence="1">
    <location>
        <begin position="105"/>
        <end position="127"/>
    </location>
</feature>
<reference evidence="2 3" key="1">
    <citation type="submission" date="2020-04" db="EMBL/GenBank/DDBJ databases">
        <authorList>
            <person name="Basu S."/>
            <person name="Maruthanayagam V."/>
            <person name="Chakraborty S."/>
            <person name="Pramanik A."/>
            <person name="Mukherjee J."/>
            <person name="Brink B."/>
        </authorList>
    </citation>
    <scope>NUCLEOTIDE SEQUENCE [LARGE SCALE GENOMIC DNA]</scope>
    <source>
        <strain evidence="2 3">AP17</strain>
    </source>
</reference>
<dbReference type="EMBL" id="CP051167">
    <property type="protein sequence ID" value="QIZ69802.1"/>
    <property type="molecule type" value="Genomic_DNA"/>
</dbReference>
<feature type="transmembrane region" description="Helical" evidence="1">
    <location>
        <begin position="218"/>
        <end position="236"/>
    </location>
</feature>
<sequence length="245" mass="27347">MTVSKAIKGLGMTDLKTIKRDSFLGYLIILPIVYALLIRWLTPLAADAFVNFFDLTLYYPLIVSFVIVVITPMLMGTAIGFLLLDERDERTLTALLVTPLPLTVYLVYRIAIPTILSVILTLINIPIAGLVDFPFWSVVAIALVAALSAPIVALFFFCFAENKVQGFGLLKAIGTVGFLIPIAAYFIPEPWQYGMGIFPHYWVAKTVWILGAGETGFWLYWLVGLAVNLVTLKLFVDRFEQIAYR</sequence>
<dbReference type="AlphaFoldDB" id="A0A6H1TT88"/>
<name>A0A6H1TT88_9CYAN</name>
<keyword evidence="3" id="KW-1185">Reference proteome</keyword>
<evidence type="ECO:0000313" key="3">
    <source>
        <dbReference type="Proteomes" id="UP000500857"/>
    </source>
</evidence>
<feature type="transmembrane region" description="Helical" evidence="1">
    <location>
        <begin position="133"/>
        <end position="157"/>
    </location>
</feature>
<evidence type="ECO:0000313" key="2">
    <source>
        <dbReference type="EMBL" id="QIZ69802.1"/>
    </source>
</evidence>
<evidence type="ECO:0000256" key="1">
    <source>
        <dbReference type="SAM" id="Phobius"/>
    </source>
</evidence>
<dbReference type="Proteomes" id="UP000500857">
    <property type="component" value="Chromosome"/>
</dbReference>
<keyword evidence="1" id="KW-0472">Membrane</keyword>
<keyword evidence="1" id="KW-0812">Transmembrane</keyword>
<protein>
    <submittedName>
        <fullName evidence="2">Uncharacterized protein</fullName>
    </submittedName>
</protein>
<feature type="transmembrane region" description="Helical" evidence="1">
    <location>
        <begin position="169"/>
        <end position="187"/>
    </location>
</feature>
<keyword evidence="1" id="KW-1133">Transmembrane helix</keyword>